<organism evidence="3 4">
    <name type="scientific">Sulfitobacter pacificus</name>
    <dbReference type="NCBI Taxonomy" id="1499314"/>
    <lineage>
        <taxon>Bacteria</taxon>
        <taxon>Pseudomonadati</taxon>
        <taxon>Pseudomonadota</taxon>
        <taxon>Alphaproteobacteria</taxon>
        <taxon>Rhodobacterales</taxon>
        <taxon>Roseobacteraceae</taxon>
        <taxon>Sulfitobacter</taxon>
    </lineage>
</organism>
<dbReference type="Proteomes" id="UP001161388">
    <property type="component" value="Unassembled WGS sequence"/>
</dbReference>
<feature type="domain" description="GST C-terminal" evidence="2">
    <location>
        <begin position="102"/>
        <end position="235"/>
    </location>
</feature>
<proteinExistence type="predicted"/>
<comment type="caution">
    <text evidence="3">The sequence shown here is derived from an EMBL/GenBank/DDBJ whole genome shotgun (WGS) entry which is preliminary data.</text>
</comment>
<evidence type="ECO:0000259" key="2">
    <source>
        <dbReference type="PROSITE" id="PS50405"/>
    </source>
</evidence>
<protein>
    <submittedName>
        <fullName evidence="3">Glutathione S-transferase</fullName>
    </submittedName>
</protein>
<evidence type="ECO:0000313" key="3">
    <source>
        <dbReference type="EMBL" id="GLQ29200.1"/>
    </source>
</evidence>
<accession>A0ABQ5VPT2</accession>
<evidence type="ECO:0000259" key="1">
    <source>
        <dbReference type="PROSITE" id="PS50404"/>
    </source>
</evidence>
<dbReference type="PROSITE" id="PS50404">
    <property type="entry name" value="GST_NTER"/>
    <property type="match status" value="1"/>
</dbReference>
<dbReference type="InterPro" id="IPR036282">
    <property type="entry name" value="Glutathione-S-Trfase_C_sf"/>
</dbReference>
<reference evidence="3" key="1">
    <citation type="journal article" date="2014" name="Int. J. Syst. Evol. Microbiol.">
        <title>Complete genome of a new Firmicutes species belonging to the dominant human colonic microbiota ('Ruminococcus bicirculans') reveals two chromosomes and a selective capacity to utilize plant glucans.</title>
        <authorList>
            <consortium name="NISC Comparative Sequencing Program"/>
            <person name="Wegmann U."/>
            <person name="Louis P."/>
            <person name="Goesmann A."/>
            <person name="Henrissat B."/>
            <person name="Duncan S.H."/>
            <person name="Flint H.J."/>
        </authorList>
    </citation>
    <scope>NUCLEOTIDE SEQUENCE</scope>
    <source>
        <strain evidence="3">NBRC 109915</strain>
    </source>
</reference>
<dbReference type="Gene3D" id="1.20.1050.10">
    <property type="match status" value="1"/>
</dbReference>
<dbReference type="SFLD" id="SFLDG00358">
    <property type="entry name" value="Main_(cytGST)"/>
    <property type="match status" value="1"/>
</dbReference>
<dbReference type="SUPFAM" id="SSF52833">
    <property type="entry name" value="Thioredoxin-like"/>
    <property type="match status" value="1"/>
</dbReference>
<dbReference type="PANTHER" id="PTHR44051:SF21">
    <property type="entry name" value="GLUTATHIONE S-TRANSFERASE FAMILY PROTEIN"/>
    <property type="match status" value="1"/>
</dbReference>
<reference evidence="3" key="2">
    <citation type="submission" date="2023-01" db="EMBL/GenBank/DDBJ databases">
        <title>Draft genome sequence of Sulfitobacter pacificus strain NBRC 109915.</title>
        <authorList>
            <person name="Sun Q."/>
            <person name="Mori K."/>
        </authorList>
    </citation>
    <scope>NUCLEOTIDE SEQUENCE</scope>
    <source>
        <strain evidence="3">NBRC 109915</strain>
    </source>
</reference>
<dbReference type="CDD" id="cd03046">
    <property type="entry name" value="GST_N_GTT1_like"/>
    <property type="match status" value="1"/>
</dbReference>
<dbReference type="Gene3D" id="3.40.30.10">
    <property type="entry name" value="Glutaredoxin"/>
    <property type="match status" value="1"/>
</dbReference>
<feature type="domain" description="GST N-terminal" evidence="1">
    <location>
        <begin position="16"/>
        <end position="96"/>
    </location>
</feature>
<dbReference type="SFLD" id="SFLDS00019">
    <property type="entry name" value="Glutathione_Transferase_(cytos"/>
    <property type="match status" value="1"/>
</dbReference>
<dbReference type="InterPro" id="IPR004045">
    <property type="entry name" value="Glutathione_S-Trfase_N"/>
</dbReference>
<sequence>MYTKEFFIDRIRLFWEVSVKLWHCFDARSFRALWALEELGMTYELELLDFPPRAREKRIFTVNPLGTVPVLETDQGSMTESSAICEWLAEQQPQSGLGVAVGHPDRPAYLNWLHHADTTLTFPQTIYLRYSYLEEAGRRQPQVADDYRRWFFGRLKLLVSTLESQQFLCANRFTMADICVAYALSLAEDLGIDADLPPLVKDYLARMTGRKGWHRAKTVQVDAAKALGIEPIAPARLIRAAIEKSAG</sequence>
<dbReference type="EMBL" id="BSNL01000007">
    <property type="protein sequence ID" value="GLQ29200.1"/>
    <property type="molecule type" value="Genomic_DNA"/>
</dbReference>
<dbReference type="PROSITE" id="PS50405">
    <property type="entry name" value="GST_CTER"/>
    <property type="match status" value="1"/>
</dbReference>
<name>A0ABQ5VPT2_9RHOB</name>
<dbReference type="InterPro" id="IPR036249">
    <property type="entry name" value="Thioredoxin-like_sf"/>
</dbReference>
<dbReference type="SUPFAM" id="SSF47616">
    <property type="entry name" value="GST C-terminal domain-like"/>
    <property type="match status" value="1"/>
</dbReference>
<dbReference type="Pfam" id="PF00043">
    <property type="entry name" value="GST_C"/>
    <property type="match status" value="1"/>
</dbReference>
<keyword evidence="4" id="KW-1185">Reference proteome</keyword>
<dbReference type="Pfam" id="PF13409">
    <property type="entry name" value="GST_N_2"/>
    <property type="match status" value="1"/>
</dbReference>
<dbReference type="InterPro" id="IPR040079">
    <property type="entry name" value="Glutathione_S-Trfase"/>
</dbReference>
<dbReference type="InterPro" id="IPR004046">
    <property type="entry name" value="GST_C"/>
</dbReference>
<evidence type="ECO:0000313" key="4">
    <source>
        <dbReference type="Proteomes" id="UP001161388"/>
    </source>
</evidence>
<dbReference type="SFLD" id="SFLDG01150">
    <property type="entry name" value="Main.1:_Beta-like"/>
    <property type="match status" value="1"/>
</dbReference>
<dbReference type="PANTHER" id="PTHR44051">
    <property type="entry name" value="GLUTATHIONE S-TRANSFERASE-RELATED"/>
    <property type="match status" value="1"/>
</dbReference>
<gene>
    <name evidence="3" type="ORF">GCM10007927_40030</name>
</gene>
<dbReference type="InterPro" id="IPR010987">
    <property type="entry name" value="Glutathione-S-Trfase_C-like"/>
</dbReference>